<comment type="subcellular location">
    <subcellularLocation>
        <location evidence="1">Membrane</location>
        <topology evidence="1">Multi-pass membrane protein</topology>
    </subcellularLocation>
</comment>
<dbReference type="Pfam" id="PF00520">
    <property type="entry name" value="Ion_trans"/>
    <property type="match status" value="1"/>
</dbReference>
<dbReference type="AlphaFoldDB" id="A0AAV4D0C8"/>
<evidence type="ECO:0000313" key="7">
    <source>
        <dbReference type="EMBL" id="GFO37637.1"/>
    </source>
</evidence>
<keyword evidence="4 5" id="KW-0472">Membrane</keyword>
<accession>A0AAV4D0C8</accession>
<dbReference type="Gene3D" id="1.10.287.70">
    <property type="match status" value="1"/>
</dbReference>
<evidence type="ECO:0000259" key="6">
    <source>
        <dbReference type="Pfam" id="PF00520"/>
    </source>
</evidence>
<sequence length="126" mass="14702">MPEYKVQEVKKSSFVIVHYGIFKIGWDWLILLCTVYIAIMVPFNAAFRKSGRFRDFMYIDAGVEVLFLIDIVLNFLTTYLNKSGQVVYEFKLIAMNYISGWFVLDLLAAIPFDLLYAFSVETVRMQ</sequence>
<organism evidence="7 8">
    <name type="scientific">Plakobranchus ocellatus</name>
    <dbReference type="NCBI Taxonomy" id="259542"/>
    <lineage>
        <taxon>Eukaryota</taxon>
        <taxon>Metazoa</taxon>
        <taxon>Spiralia</taxon>
        <taxon>Lophotrochozoa</taxon>
        <taxon>Mollusca</taxon>
        <taxon>Gastropoda</taxon>
        <taxon>Heterobranchia</taxon>
        <taxon>Euthyneura</taxon>
        <taxon>Panpulmonata</taxon>
        <taxon>Sacoglossa</taxon>
        <taxon>Placobranchoidea</taxon>
        <taxon>Plakobranchidae</taxon>
        <taxon>Plakobranchus</taxon>
    </lineage>
</organism>
<dbReference type="EMBL" id="BLXT01007282">
    <property type="protein sequence ID" value="GFO37637.1"/>
    <property type="molecule type" value="Genomic_DNA"/>
</dbReference>
<dbReference type="PRINTS" id="PR01463">
    <property type="entry name" value="EAGCHANLFMLY"/>
</dbReference>
<dbReference type="GO" id="GO:0005249">
    <property type="term" value="F:voltage-gated potassium channel activity"/>
    <property type="evidence" value="ECO:0007669"/>
    <property type="project" value="InterPro"/>
</dbReference>
<feature type="transmembrane region" description="Helical" evidence="5">
    <location>
        <begin position="56"/>
        <end position="77"/>
    </location>
</feature>
<keyword evidence="2 5" id="KW-0812">Transmembrane</keyword>
<reference evidence="7 8" key="1">
    <citation type="journal article" date="2021" name="Elife">
        <title>Chloroplast acquisition without the gene transfer in kleptoplastic sea slugs, Plakobranchus ocellatus.</title>
        <authorList>
            <person name="Maeda T."/>
            <person name="Takahashi S."/>
            <person name="Yoshida T."/>
            <person name="Shimamura S."/>
            <person name="Takaki Y."/>
            <person name="Nagai Y."/>
            <person name="Toyoda A."/>
            <person name="Suzuki Y."/>
            <person name="Arimoto A."/>
            <person name="Ishii H."/>
            <person name="Satoh N."/>
            <person name="Nishiyama T."/>
            <person name="Hasebe M."/>
            <person name="Maruyama T."/>
            <person name="Minagawa J."/>
            <person name="Obokata J."/>
            <person name="Shigenobu S."/>
        </authorList>
    </citation>
    <scope>NUCLEOTIDE SEQUENCE [LARGE SCALE GENOMIC DNA]</scope>
</reference>
<feature type="transmembrane region" description="Helical" evidence="5">
    <location>
        <begin position="28"/>
        <end position="47"/>
    </location>
</feature>
<name>A0AAV4D0C8_9GAST</name>
<dbReference type="InterPro" id="IPR005821">
    <property type="entry name" value="Ion_trans_dom"/>
</dbReference>
<feature type="domain" description="Ion transport" evidence="6">
    <location>
        <begin position="26"/>
        <end position="118"/>
    </location>
</feature>
<proteinExistence type="predicted"/>
<comment type="caution">
    <text evidence="7">The sequence shown here is derived from an EMBL/GenBank/DDBJ whole genome shotgun (WGS) entry which is preliminary data.</text>
</comment>
<dbReference type="InterPro" id="IPR003938">
    <property type="entry name" value="K_chnl_volt-dep_EAG/ELK/ERG"/>
</dbReference>
<evidence type="ECO:0000256" key="5">
    <source>
        <dbReference type="SAM" id="Phobius"/>
    </source>
</evidence>
<dbReference type="Proteomes" id="UP000735302">
    <property type="component" value="Unassembled WGS sequence"/>
</dbReference>
<dbReference type="PANTHER" id="PTHR10217:SF637">
    <property type="entry name" value="EAG-LIKE K[+] CHANNEL, ISOFORM A"/>
    <property type="match status" value="1"/>
</dbReference>
<evidence type="ECO:0000256" key="4">
    <source>
        <dbReference type="ARBA" id="ARBA00023136"/>
    </source>
</evidence>
<dbReference type="SUPFAM" id="SSF81324">
    <property type="entry name" value="Voltage-gated potassium channels"/>
    <property type="match status" value="1"/>
</dbReference>
<evidence type="ECO:0000256" key="1">
    <source>
        <dbReference type="ARBA" id="ARBA00004141"/>
    </source>
</evidence>
<dbReference type="GO" id="GO:0042391">
    <property type="term" value="P:regulation of membrane potential"/>
    <property type="evidence" value="ECO:0007669"/>
    <property type="project" value="TreeGrafter"/>
</dbReference>
<evidence type="ECO:0000256" key="2">
    <source>
        <dbReference type="ARBA" id="ARBA00022692"/>
    </source>
</evidence>
<dbReference type="GO" id="GO:0005886">
    <property type="term" value="C:plasma membrane"/>
    <property type="evidence" value="ECO:0007669"/>
    <property type="project" value="TreeGrafter"/>
</dbReference>
<dbReference type="PANTHER" id="PTHR10217">
    <property type="entry name" value="VOLTAGE AND LIGAND GATED POTASSIUM CHANNEL"/>
    <property type="match status" value="1"/>
</dbReference>
<evidence type="ECO:0000313" key="8">
    <source>
        <dbReference type="Proteomes" id="UP000735302"/>
    </source>
</evidence>
<feature type="transmembrane region" description="Helical" evidence="5">
    <location>
        <begin position="97"/>
        <end position="118"/>
    </location>
</feature>
<gene>
    <name evidence="7" type="ORF">PoB_006414200</name>
</gene>
<keyword evidence="3 5" id="KW-1133">Transmembrane helix</keyword>
<protein>
    <submittedName>
        <fullName evidence="7">Potassium voltage gated channel subfamily h</fullName>
    </submittedName>
</protein>
<keyword evidence="8" id="KW-1185">Reference proteome</keyword>
<evidence type="ECO:0000256" key="3">
    <source>
        <dbReference type="ARBA" id="ARBA00022989"/>
    </source>
</evidence>
<dbReference type="InterPro" id="IPR050818">
    <property type="entry name" value="KCNH_animal-type"/>
</dbReference>